<evidence type="ECO:0000256" key="2">
    <source>
        <dbReference type="SAM" id="MobiDB-lite"/>
    </source>
</evidence>
<feature type="coiled-coil region" evidence="1">
    <location>
        <begin position="38"/>
        <end position="78"/>
    </location>
</feature>
<evidence type="ECO:0000313" key="3">
    <source>
        <dbReference type="EMBL" id="CAE0626345.1"/>
    </source>
</evidence>
<accession>A0A7S3XMV8</accession>
<sequence>MKKRPIHLAEEEKRARQREDARRRKLLFLAHVRTEQERLEAERCAEEERLALENAERERLEAERRAEEERLLDRAEDEEVWAELPRDAAPVLRAAVAATALDRDAACKQLLVANRAELYHIFKCYMDRLTKAASRPTLQLFAVHFGFVPTHFTRRALNELLDHLVAAVNARKAARARARARRPSRATGVQMANGDEAPLDSNTCPLSYINFLSLLVLMAHFGRDGDRNESLAESLSRLLTFMDNSDGKSKMGGTSKRNSYSSGRMAYLDSPKLPDKEAALNFGIYRWYCDTHAQQWKGGSPSNKEALQFRTKSSPSIIRRSSLSVFGSERSLSSAASKSTRSPVSPAPTANHSSSFQGIKARKDPVDLHKLQRAGSDGSLTAAPCSDIIWEISHTSSKRNAAPGKGQNSNGGKQLQPEVGADNTS</sequence>
<dbReference type="AlphaFoldDB" id="A0A7S3XMV8"/>
<proteinExistence type="predicted"/>
<feature type="compositionally biased region" description="Polar residues" evidence="2">
    <location>
        <begin position="348"/>
        <end position="357"/>
    </location>
</feature>
<dbReference type="EMBL" id="HBIU01011438">
    <property type="protein sequence ID" value="CAE0626345.1"/>
    <property type="molecule type" value="Transcribed_RNA"/>
</dbReference>
<gene>
    <name evidence="3" type="ORF">HAKA00212_LOCUS5020</name>
</gene>
<feature type="compositionally biased region" description="Low complexity" evidence="2">
    <location>
        <begin position="329"/>
        <end position="344"/>
    </location>
</feature>
<feature type="region of interest" description="Disordered" evidence="2">
    <location>
        <begin position="396"/>
        <end position="425"/>
    </location>
</feature>
<protein>
    <submittedName>
        <fullName evidence="3">Uncharacterized protein</fullName>
    </submittedName>
</protein>
<keyword evidence="1" id="KW-0175">Coiled coil</keyword>
<name>A0A7S3XMV8_HETAK</name>
<evidence type="ECO:0000256" key="1">
    <source>
        <dbReference type="SAM" id="Coils"/>
    </source>
</evidence>
<feature type="region of interest" description="Disordered" evidence="2">
    <location>
        <begin position="329"/>
        <end position="359"/>
    </location>
</feature>
<organism evidence="3">
    <name type="scientific">Heterosigma akashiwo</name>
    <name type="common">Chromophytic alga</name>
    <name type="synonym">Heterosigma carterae</name>
    <dbReference type="NCBI Taxonomy" id="2829"/>
    <lineage>
        <taxon>Eukaryota</taxon>
        <taxon>Sar</taxon>
        <taxon>Stramenopiles</taxon>
        <taxon>Ochrophyta</taxon>
        <taxon>Raphidophyceae</taxon>
        <taxon>Chattonellales</taxon>
        <taxon>Chattonellaceae</taxon>
        <taxon>Heterosigma</taxon>
    </lineage>
</organism>
<reference evidence="3" key="1">
    <citation type="submission" date="2021-01" db="EMBL/GenBank/DDBJ databases">
        <authorList>
            <person name="Corre E."/>
            <person name="Pelletier E."/>
            <person name="Niang G."/>
            <person name="Scheremetjew M."/>
            <person name="Finn R."/>
            <person name="Kale V."/>
            <person name="Holt S."/>
            <person name="Cochrane G."/>
            <person name="Meng A."/>
            <person name="Brown T."/>
            <person name="Cohen L."/>
        </authorList>
    </citation>
    <scope>NUCLEOTIDE SEQUENCE</scope>
    <source>
        <strain evidence="3">CCMP3107</strain>
    </source>
</reference>